<comment type="caution">
    <text evidence="2">The sequence shown here is derived from an EMBL/GenBank/DDBJ whole genome shotgun (WGS) entry which is preliminary data.</text>
</comment>
<evidence type="ECO:0000256" key="1">
    <source>
        <dbReference type="SAM" id="MobiDB-lite"/>
    </source>
</evidence>
<gene>
    <name evidence="2" type="ORF">QJS10_CPA05g01628</name>
</gene>
<dbReference type="Proteomes" id="UP001180020">
    <property type="component" value="Unassembled WGS sequence"/>
</dbReference>
<organism evidence="2 3">
    <name type="scientific">Acorus calamus</name>
    <name type="common">Sweet flag</name>
    <dbReference type="NCBI Taxonomy" id="4465"/>
    <lineage>
        <taxon>Eukaryota</taxon>
        <taxon>Viridiplantae</taxon>
        <taxon>Streptophyta</taxon>
        <taxon>Embryophyta</taxon>
        <taxon>Tracheophyta</taxon>
        <taxon>Spermatophyta</taxon>
        <taxon>Magnoliopsida</taxon>
        <taxon>Liliopsida</taxon>
        <taxon>Acoraceae</taxon>
        <taxon>Acorus</taxon>
    </lineage>
</organism>
<feature type="compositionally biased region" description="Basic and acidic residues" evidence="1">
    <location>
        <begin position="208"/>
        <end position="219"/>
    </location>
</feature>
<feature type="region of interest" description="Disordered" evidence="1">
    <location>
        <begin position="22"/>
        <end position="103"/>
    </location>
</feature>
<proteinExistence type="predicted"/>
<evidence type="ECO:0000313" key="3">
    <source>
        <dbReference type="Proteomes" id="UP001180020"/>
    </source>
</evidence>
<feature type="compositionally biased region" description="Basic and acidic residues" evidence="1">
    <location>
        <begin position="83"/>
        <end position="99"/>
    </location>
</feature>
<feature type="compositionally biased region" description="Basic and acidic residues" evidence="1">
    <location>
        <begin position="34"/>
        <end position="53"/>
    </location>
</feature>
<reference evidence="2" key="2">
    <citation type="submission" date="2023-06" db="EMBL/GenBank/DDBJ databases">
        <authorList>
            <person name="Ma L."/>
            <person name="Liu K.-W."/>
            <person name="Li Z."/>
            <person name="Hsiao Y.-Y."/>
            <person name="Qi Y."/>
            <person name="Fu T."/>
            <person name="Tang G."/>
            <person name="Zhang D."/>
            <person name="Sun W.-H."/>
            <person name="Liu D.-K."/>
            <person name="Li Y."/>
            <person name="Chen G.-Z."/>
            <person name="Liu X.-D."/>
            <person name="Liao X.-Y."/>
            <person name="Jiang Y.-T."/>
            <person name="Yu X."/>
            <person name="Hao Y."/>
            <person name="Huang J."/>
            <person name="Zhao X.-W."/>
            <person name="Ke S."/>
            <person name="Chen Y.-Y."/>
            <person name="Wu W.-L."/>
            <person name="Hsu J.-L."/>
            <person name="Lin Y.-F."/>
            <person name="Huang M.-D."/>
            <person name="Li C.-Y."/>
            <person name="Huang L."/>
            <person name="Wang Z.-W."/>
            <person name="Zhao X."/>
            <person name="Zhong W.-Y."/>
            <person name="Peng D.-H."/>
            <person name="Ahmad S."/>
            <person name="Lan S."/>
            <person name="Zhang J.-S."/>
            <person name="Tsai W.-C."/>
            <person name="Van De Peer Y."/>
            <person name="Liu Z.-J."/>
        </authorList>
    </citation>
    <scope>NUCLEOTIDE SEQUENCE</scope>
    <source>
        <strain evidence="2">CP</strain>
        <tissue evidence="2">Leaves</tissue>
    </source>
</reference>
<sequence>MCYVESFHMVEAKELVSEPADIRVGDSGLNSVEMRQDSADGVTENERLTREDLVSSPEETEQHMERLPPADSLNDLASVGKGSGREQRASSKDRTEQAKGRLGHQFAHRGTCNLTINSGMASNLYGHTPDIEEDGATGQRRVRVRVEGETLIASLAGHFAVLARRQFSTGDAPRRIFHLQDHPPHVEGIMPSKAPQTGSSLPQTNDSQRSRESHVPLRRRAECARAEEMGVCIEDTVTNS</sequence>
<keyword evidence="3" id="KW-1185">Reference proteome</keyword>
<feature type="region of interest" description="Disordered" evidence="1">
    <location>
        <begin position="189"/>
        <end position="219"/>
    </location>
</feature>
<evidence type="ECO:0000313" key="2">
    <source>
        <dbReference type="EMBL" id="KAK1316059.1"/>
    </source>
</evidence>
<accession>A0AAV9EST1</accession>
<name>A0AAV9EST1_ACOCL</name>
<dbReference type="AlphaFoldDB" id="A0AAV9EST1"/>
<reference evidence="2" key="1">
    <citation type="journal article" date="2023" name="Nat. Commun.">
        <title>Diploid and tetraploid genomes of Acorus and the evolution of monocots.</title>
        <authorList>
            <person name="Ma L."/>
            <person name="Liu K.W."/>
            <person name="Li Z."/>
            <person name="Hsiao Y.Y."/>
            <person name="Qi Y."/>
            <person name="Fu T."/>
            <person name="Tang G.D."/>
            <person name="Zhang D."/>
            <person name="Sun W.H."/>
            <person name="Liu D.K."/>
            <person name="Li Y."/>
            <person name="Chen G.Z."/>
            <person name="Liu X.D."/>
            <person name="Liao X.Y."/>
            <person name="Jiang Y.T."/>
            <person name="Yu X."/>
            <person name="Hao Y."/>
            <person name="Huang J."/>
            <person name="Zhao X.W."/>
            <person name="Ke S."/>
            <person name="Chen Y.Y."/>
            <person name="Wu W.L."/>
            <person name="Hsu J.L."/>
            <person name="Lin Y.F."/>
            <person name="Huang M.D."/>
            <person name="Li C.Y."/>
            <person name="Huang L."/>
            <person name="Wang Z.W."/>
            <person name="Zhao X."/>
            <person name="Zhong W.Y."/>
            <person name="Peng D.H."/>
            <person name="Ahmad S."/>
            <person name="Lan S."/>
            <person name="Zhang J.S."/>
            <person name="Tsai W.C."/>
            <person name="Van de Peer Y."/>
            <person name="Liu Z.J."/>
        </authorList>
    </citation>
    <scope>NUCLEOTIDE SEQUENCE</scope>
    <source>
        <strain evidence="2">CP</strain>
    </source>
</reference>
<protein>
    <submittedName>
        <fullName evidence="2">Uncharacterized protein</fullName>
    </submittedName>
</protein>
<feature type="compositionally biased region" description="Polar residues" evidence="1">
    <location>
        <begin position="194"/>
        <end position="207"/>
    </location>
</feature>
<dbReference type="EMBL" id="JAUJYO010000005">
    <property type="protein sequence ID" value="KAK1316059.1"/>
    <property type="molecule type" value="Genomic_DNA"/>
</dbReference>